<evidence type="ECO:0000313" key="1">
    <source>
        <dbReference type="EMBL" id="KJZ39049.1"/>
    </source>
</evidence>
<comment type="caution">
    <text evidence="1">The sequence shown here is derived from an EMBL/GenBank/DDBJ whole genome shotgun (WGS) entry which is preliminary data.</text>
</comment>
<reference evidence="1 2" key="1">
    <citation type="submission" date="2015-03" db="EMBL/GenBank/DDBJ databases">
        <title>Comparative genomics of Pseudomonas insights into diversity of traits involved in vanlence and defense.</title>
        <authorList>
            <person name="Qin Y."/>
        </authorList>
    </citation>
    <scope>NUCLEOTIDE SEQUENCE [LARGE SCALE GENOMIC DNA]</scope>
    <source>
        <strain evidence="1 2">C3</strain>
    </source>
</reference>
<protein>
    <submittedName>
        <fullName evidence="1">Uncharacterized protein</fullName>
    </submittedName>
</protein>
<name>A0A0F4T4L2_PSEFL</name>
<proteinExistence type="predicted"/>
<dbReference type="Proteomes" id="UP000033500">
    <property type="component" value="Unassembled WGS sequence"/>
</dbReference>
<gene>
    <name evidence="1" type="ORF">VC34_23360</name>
</gene>
<dbReference type="PATRIC" id="fig|294.131.peg.3596"/>
<dbReference type="AlphaFoldDB" id="A0A0F4T4L2"/>
<organism evidence="1 2">
    <name type="scientific">Pseudomonas fluorescens</name>
    <dbReference type="NCBI Taxonomy" id="294"/>
    <lineage>
        <taxon>Bacteria</taxon>
        <taxon>Pseudomonadati</taxon>
        <taxon>Pseudomonadota</taxon>
        <taxon>Gammaproteobacteria</taxon>
        <taxon>Pseudomonadales</taxon>
        <taxon>Pseudomonadaceae</taxon>
        <taxon>Pseudomonas</taxon>
    </lineage>
</organism>
<dbReference type="EMBL" id="LACD01000029">
    <property type="protein sequence ID" value="KJZ39049.1"/>
    <property type="molecule type" value="Genomic_DNA"/>
</dbReference>
<evidence type="ECO:0000313" key="2">
    <source>
        <dbReference type="Proteomes" id="UP000033500"/>
    </source>
</evidence>
<accession>A0A0F4T4L2</accession>
<sequence length="140" mass="15157">MPCRYEHHQTGGSCIQFKQKLVGPEAIIVSVTHPCGAPIVGLARNDEPLFLSVQRDISFMMALIHKTIGSSGGTAKLRQHLAVPGKAADISEALFELPLILTEQPEFAIHVVFSSNSVAFGVTSSGKIKTYRKKRSATCH</sequence>